<keyword evidence="2" id="KW-1185">Reference proteome</keyword>
<evidence type="ECO:0000313" key="1">
    <source>
        <dbReference type="EMBL" id="KAA1089065.1"/>
    </source>
</evidence>
<sequence>MFQPFESHAEQWIKRYEKAVEEYSQKTLAAESQSSQSNLERFIRSAASAKPPIILPSFAQESFQRAFSENYLEDDYGGASLDLDPNLGQSAQVPLGRSKLIPLPPAFLNGDTTFERQDPQTVHTKFENITSTFIGIGGHLYQLREVVDYWLPRDSPETLEVARVRWWPSQLIEQARLRTIHEMNSIQISFTENLHLVNNTICDLREGAFGGRLNTKSMACAREMFETLRDLRKLLLRIQRPASDRARSLSTTSIWFSTKCLPPLMEDLQEPYMAERFDQNDPNQAHLGELFSEHCVGLTATIKILSEAYEHLSETFKTVDGICKTMIEGIHKLMLDVHLGQTTGEFIASWANRWERVTFALLLRVLGLPAINLGLQRDFPTMEVEYFVPE</sequence>
<dbReference type="AlphaFoldDB" id="A0A5B0NIB2"/>
<reference evidence="1 2" key="1">
    <citation type="submission" date="2019-05" db="EMBL/GenBank/DDBJ databases">
        <title>Emergence of the Ug99 lineage of the wheat stem rust pathogen through somatic hybridization.</title>
        <authorList>
            <person name="Li F."/>
            <person name="Upadhyaya N.M."/>
            <person name="Sperschneider J."/>
            <person name="Matny O."/>
            <person name="Nguyen-Phuc H."/>
            <person name="Mago R."/>
            <person name="Raley C."/>
            <person name="Miller M.E."/>
            <person name="Silverstein K.A.T."/>
            <person name="Henningsen E."/>
            <person name="Hirsch C.D."/>
            <person name="Visser B."/>
            <person name="Pretorius Z.A."/>
            <person name="Steffenson B.J."/>
            <person name="Schwessinger B."/>
            <person name="Dodds P.N."/>
            <person name="Figueroa M."/>
        </authorList>
    </citation>
    <scope>NUCLEOTIDE SEQUENCE [LARGE SCALE GENOMIC DNA]</scope>
    <source>
        <strain evidence="1">21-0</strain>
    </source>
</reference>
<name>A0A5B0NIB2_PUCGR</name>
<evidence type="ECO:0000313" key="2">
    <source>
        <dbReference type="Proteomes" id="UP000324748"/>
    </source>
</evidence>
<protein>
    <submittedName>
        <fullName evidence="1">Uncharacterized protein</fullName>
    </submittedName>
</protein>
<dbReference type="OrthoDB" id="2501309at2759"/>
<accession>A0A5B0NIB2</accession>
<dbReference type="OMA" id="ESHAQQW"/>
<proteinExistence type="predicted"/>
<gene>
    <name evidence="1" type="ORF">PGT21_005478</name>
</gene>
<dbReference type="EMBL" id="VSWC01000093">
    <property type="protein sequence ID" value="KAA1089065.1"/>
    <property type="molecule type" value="Genomic_DNA"/>
</dbReference>
<dbReference type="Proteomes" id="UP000324748">
    <property type="component" value="Unassembled WGS sequence"/>
</dbReference>
<organism evidence="1 2">
    <name type="scientific">Puccinia graminis f. sp. tritici</name>
    <dbReference type="NCBI Taxonomy" id="56615"/>
    <lineage>
        <taxon>Eukaryota</taxon>
        <taxon>Fungi</taxon>
        <taxon>Dikarya</taxon>
        <taxon>Basidiomycota</taxon>
        <taxon>Pucciniomycotina</taxon>
        <taxon>Pucciniomycetes</taxon>
        <taxon>Pucciniales</taxon>
        <taxon>Pucciniaceae</taxon>
        <taxon>Puccinia</taxon>
    </lineage>
</organism>
<comment type="caution">
    <text evidence="1">The sequence shown here is derived from an EMBL/GenBank/DDBJ whole genome shotgun (WGS) entry which is preliminary data.</text>
</comment>